<dbReference type="SUPFAM" id="SSF53474">
    <property type="entry name" value="alpha/beta-Hydrolases"/>
    <property type="match status" value="1"/>
</dbReference>
<accession>A0AAV9IB74</accession>
<gene>
    <name evidence="1" type="ORF">GAYE_SCF04G2499</name>
</gene>
<dbReference type="Proteomes" id="UP001300502">
    <property type="component" value="Unassembled WGS sequence"/>
</dbReference>
<dbReference type="PANTHER" id="PTHR13617:SF14">
    <property type="entry name" value="PROTEIN ABHD18"/>
    <property type="match status" value="1"/>
</dbReference>
<comment type="caution">
    <text evidence="1">The sequence shown here is derived from an EMBL/GenBank/DDBJ whole genome shotgun (WGS) entry which is preliminary data.</text>
</comment>
<dbReference type="Gene3D" id="3.40.50.1820">
    <property type="entry name" value="alpha/beta hydrolase"/>
    <property type="match status" value="1"/>
</dbReference>
<reference evidence="1 2" key="1">
    <citation type="submission" date="2022-07" db="EMBL/GenBank/DDBJ databases">
        <title>Genome-wide signatures of adaptation to extreme environments.</title>
        <authorList>
            <person name="Cho C.H."/>
            <person name="Yoon H.S."/>
        </authorList>
    </citation>
    <scope>NUCLEOTIDE SEQUENCE [LARGE SCALE GENOMIC DNA]</scope>
    <source>
        <strain evidence="1 2">108.79 E11</strain>
    </source>
</reference>
<evidence type="ECO:0000313" key="2">
    <source>
        <dbReference type="Proteomes" id="UP001300502"/>
    </source>
</evidence>
<dbReference type="InterPro" id="IPR029058">
    <property type="entry name" value="AB_hydrolase_fold"/>
</dbReference>
<organism evidence="1 2">
    <name type="scientific">Galdieria yellowstonensis</name>
    <dbReference type="NCBI Taxonomy" id="3028027"/>
    <lineage>
        <taxon>Eukaryota</taxon>
        <taxon>Rhodophyta</taxon>
        <taxon>Bangiophyceae</taxon>
        <taxon>Galdieriales</taxon>
        <taxon>Galdieriaceae</taxon>
        <taxon>Galdieria</taxon>
    </lineage>
</organism>
<dbReference type="EMBL" id="JANCYU010000024">
    <property type="protein sequence ID" value="KAK4524598.1"/>
    <property type="molecule type" value="Genomic_DNA"/>
</dbReference>
<dbReference type="Pfam" id="PF09752">
    <property type="entry name" value="ABHD18"/>
    <property type="match status" value="1"/>
</dbReference>
<keyword evidence="2" id="KW-1185">Reference proteome</keyword>
<dbReference type="PANTHER" id="PTHR13617">
    <property type="entry name" value="PROTEIN ABHD18"/>
    <property type="match status" value="1"/>
</dbReference>
<protein>
    <submittedName>
        <fullName evidence="1">Uncharacterized protein</fullName>
    </submittedName>
</protein>
<evidence type="ECO:0000313" key="1">
    <source>
        <dbReference type="EMBL" id="KAK4524598.1"/>
    </source>
</evidence>
<name>A0AAV9IB74_9RHOD</name>
<sequence>MMAKHYNWYQWHSLVDSIYCFLVTKLSAGQFFRKGWGDKDTFNRQQRLFLEKLKQCKEARNLGEPLKGLSVTNLKWTYESNCLEFSSAGMDKKQFWLWNRVAEVWKLHLREGCFPSPAIEWLNETESLSSFPQETRMARFLLLEPTQSCGSTVVIHLAATGDHGYNRRLFFFALPLASCGISSVILENPYYGSRKPAHQPGSKLSYVQDLLLLGFATILECMSIAKYLSEYFGYSNVCFSGLSQGGLHAAMAASLYPWPVATVAALSPHSAVPVFTKGALRQSCSWNQLAETLKEYDYPLFGMENDNRMQEIVQYQLSSALDMSDIRHFPQPANPSAAILLAGEYDKYVPKECIETFSKAWPNMEIRWIPSGHVTGFLFYRQHIFQAILDSLARV</sequence>
<proteinExistence type="predicted"/>
<dbReference type="AlphaFoldDB" id="A0AAV9IB74"/>
<dbReference type="InterPro" id="IPR019149">
    <property type="entry name" value="ABHD18"/>
</dbReference>